<keyword evidence="2" id="KW-0813">Transport</keyword>
<dbReference type="OrthoDB" id="190098at2759"/>
<dbReference type="AlphaFoldDB" id="A0A1Y1U8Y3"/>
<dbReference type="Gene3D" id="1.10.357.70">
    <property type="entry name" value="Exocyst complex component Sec6, C-terminal domain"/>
    <property type="match status" value="1"/>
</dbReference>
<dbReference type="GeneID" id="33559029"/>
<gene>
    <name evidence="4" type="ORF">BD324DRAFT_639334</name>
</gene>
<dbReference type="EMBL" id="NBSH01000019">
    <property type="protein sequence ID" value="ORX33565.1"/>
    <property type="molecule type" value="Genomic_DNA"/>
</dbReference>
<dbReference type="FunFam" id="1.10.357.50:FF:000006">
    <property type="entry name" value="Exocyst complex component sec6"/>
    <property type="match status" value="1"/>
</dbReference>
<dbReference type="PANTHER" id="PTHR21292:SF1">
    <property type="entry name" value="EXOCYST COMPLEX COMPONENT 3"/>
    <property type="match status" value="1"/>
</dbReference>
<dbReference type="RefSeq" id="XP_021867884.1">
    <property type="nucleotide sequence ID" value="XM_022017220.1"/>
</dbReference>
<dbReference type="Gene3D" id="1.10.357.50">
    <property type="match status" value="1"/>
</dbReference>
<dbReference type="GO" id="GO:0051601">
    <property type="term" value="P:exocyst localization"/>
    <property type="evidence" value="ECO:0007669"/>
    <property type="project" value="TreeGrafter"/>
</dbReference>
<dbReference type="Pfam" id="PF06046">
    <property type="entry name" value="Sec6"/>
    <property type="match status" value="1"/>
</dbReference>
<dbReference type="GO" id="GO:0000145">
    <property type="term" value="C:exocyst"/>
    <property type="evidence" value="ECO:0007669"/>
    <property type="project" value="InterPro"/>
</dbReference>
<comment type="caution">
    <text evidence="4">The sequence shown here is derived from an EMBL/GenBank/DDBJ whole genome shotgun (WGS) entry which is preliminary data.</text>
</comment>
<dbReference type="GO" id="GO:0000149">
    <property type="term" value="F:SNARE binding"/>
    <property type="evidence" value="ECO:0007669"/>
    <property type="project" value="TreeGrafter"/>
</dbReference>
<keyword evidence="3" id="KW-0268">Exocytosis</keyword>
<dbReference type="InterPro" id="IPR042532">
    <property type="entry name" value="EXOC3/Sec6_C"/>
</dbReference>
<evidence type="ECO:0000313" key="4">
    <source>
        <dbReference type="EMBL" id="ORX33565.1"/>
    </source>
</evidence>
<dbReference type="InParanoid" id="A0A1Y1U8Y3"/>
<evidence type="ECO:0000256" key="2">
    <source>
        <dbReference type="ARBA" id="ARBA00022448"/>
    </source>
</evidence>
<dbReference type="STRING" id="4999.A0A1Y1U8Y3"/>
<name>A0A1Y1U8Y3_9TREE</name>
<dbReference type="Proteomes" id="UP000193218">
    <property type="component" value="Unassembled WGS sequence"/>
</dbReference>
<sequence>MSSSSASAAVAEVLRQPDDLVKIAAFRKKLLKEKAALDAKLSAGVKAQLEATRDALLKLQASRAAVSLIREEMLAVEKLKGDEESNEAFDKITRVSTVHRNFQQTAKMVNNLRSMAEKVQYIATLLADDQSQPGGPVGPSPNLLPIHFQLQQLEAFRNETMHQARKGDAGEMKTLSGMFENLDMVGQEFEKWLWEISGRVVDLARKGNGGVVVRLLKIVEFEGKEDEKAVAMRLVRKVATADAASKFKSMQANARVIKNYRHKLLDAMTASIRQTFDRHFEANEEDMLGFIEGLGFIYKDVIRIHDDVVPLFPEDYEIEKYLVKAYHKALNDTLVKVVASAPEAKVLLELHAWIKEYRGSMKELDVPQEWLQPPLLDGKSQDLIEDYVKLIVTKLDEWTVNLMAQETGKFQWRTQEPEQGDDGQFGMEGVVDFFALVNQQCDLALDSNQGAVLARVVTECANVMRKCQAEWLKIVADEARFQVEKKPEEVPGGLVEYVVALANDQLKSADYVEAMINRLEPLVSAKYKQVISEQLNGAIDGYLDVAKKCTSALVDFVFNDLRPATSALITPKWYSEGLIQQIIETMRDYMGDYQAHLNPSIFDILVEDLLDAFLIAYLSALRRSSNNAIKMPSGVQKIKSDISAAFDFFSTFKQPQDLENNFEVVDLTISMLEASSQMVFMDYWNFAKKHGPQLPFVESLMRAREDFDRNTVSDVMETLRRKVREEDIRDPEEPTIMIKVTAKGTSLLSSLPTIPNLSGLREVAGTYADRIRDLRDGLQ</sequence>
<evidence type="ECO:0000256" key="3">
    <source>
        <dbReference type="ARBA" id="ARBA00022483"/>
    </source>
</evidence>
<evidence type="ECO:0000256" key="1">
    <source>
        <dbReference type="ARBA" id="ARBA00009447"/>
    </source>
</evidence>
<dbReference type="GO" id="GO:0006887">
    <property type="term" value="P:exocytosis"/>
    <property type="evidence" value="ECO:0007669"/>
    <property type="project" value="UniProtKB-KW"/>
</dbReference>
<protein>
    <submittedName>
        <fullName evidence="4">Vesicle fusion-related protein</fullName>
    </submittedName>
</protein>
<comment type="similarity">
    <text evidence="1">Belongs to the SEC6 family.</text>
</comment>
<organism evidence="4 5">
    <name type="scientific">Kockovaella imperatae</name>
    <dbReference type="NCBI Taxonomy" id="4999"/>
    <lineage>
        <taxon>Eukaryota</taxon>
        <taxon>Fungi</taxon>
        <taxon>Dikarya</taxon>
        <taxon>Basidiomycota</taxon>
        <taxon>Agaricomycotina</taxon>
        <taxon>Tremellomycetes</taxon>
        <taxon>Tremellales</taxon>
        <taxon>Cuniculitremaceae</taxon>
        <taxon>Kockovaella</taxon>
    </lineage>
</organism>
<accession>A0A1Y1U8Y3</accession>
<reference evidence="4 5" key="1">
    <citation type="submission" date="2017-03" db="EMBL/GenBank/DDBJ databases">
        <title>Widespread Adenine N6-methylation of Active Genes in Fungi.</title>
        <authorList>
            <consortium name="DOE Joint Genome Institute"/>
            <person name="Mondo S.J."/>
            <person name="Dannebaum R.O."/>
            <person name="Kuo R.C."/>
            <person name="Louie K.B."/>
            <person name="Bewick A.J."/>
            <person name="Labutti K."/>
            <person name="Haridas S."/>
            <person name="Kuo A."/>
            <person name="Salamov A."/>
            <person name="Ahrendt S.R."/>
            <person name="Lau R."/>
            <person name="Bowen B.P."/>
            <person name="Lipzen A."/>
            <person name="Sullivan W."/>
            <person name="Andreopoulos W.B."/>
            <person name="Clum A."/>
            <person name="Lindquist E."/>
            <person name="Daum C."/>
            <person name="Northen T.R."/>
            <person name="Ramamoorthy G."/>
            <person name="Schmitz R.J."/>
            <person name="Gryganskyi A."/>
            <person name="Culley D."/>
            <person name="Magnuson J."/>
            <person name="James T.Y."/>
            <person name="O'Malley M.A."/>
            <person name="Stajich J.E."/>
            <person name="Spatafora J.W."/>
            <person name="Visel A."/>
            <person name="Grigoriev I.V."/>
        </authorList>
    </citation>
    <scope>NUCLEOTIDE SEQUENCE [LARGE SCALE GENOMIC DNA]</scope>
    <source>
        <strain evidence="4 5">NRRL Y-17943</strain>
    </source>
</reference>
<keyword evidence="5" id="KW-1185">Reference proteome</keyword>
<dbReference type="FunCoup" id="A0A1Y1U8Y3">
    <property type="interactions" value="97"/>
</dbReference>
<dbReference type="PANTHER" id="PTHR21292">
    <property type="entry name" value="EXOCYST COMPLEX COMPONENT SEC6-RELATED"/>
    <property type="match status" value="1"/>
</dbReference>
<evidence type="ECO:0000313" key="5">
    <source>
        <dbReference type="Proteomes" id="UP000193218"/>
    </source>
</evidence>
<dbReference type="InterPro" id="IPR010326">
    <property type="entry name" value="EXOC3/Sec6"/>
</dbReference>
<proteinExistence type="inferred from homology"/>